<dbReference type="PROSITE" id="PS50977">
    <property type="entry name" value="HTH_TETR_2"/>
    <property type="match status" value="1"/>
</dbReference>
<evidence type="ECO:0000313" key="4">
    <source>
        <dbReference type="EMBL" id="UWP61240.1"/>
    </source>
</evidence>
<evidence type="ECO:0000313" key="5">
    <source>
        <dbReference type="Proteomes" id="UP001060164"/>
    </source>
</evidence>
<reference evidence="4" key="1">
    <citation type="journal article" date="2022" name="Cell">
        <title>Design, construction, and in vivo augmentation of a complex gut microbiome.</title>
        <authorList>
            <person name="Cheng A.G."/>
            <person name="Ho P.Y."/>
            <person name="Aranda-Diaz A."/>
            <person name="Jain S."/>
            <person name="Yu F.B."/>
            <person name="Meng X."/>
            <person name="Wang M."/>
            <person name="Iakiviak M."/>
            <person name="Nagashima K."/>
            <person name="Zhao A."/>
            <person name="Murugkar P."/>
            <person name="Patil A."/>
            <person name="Atabakhsh K."/>
            <person name="Weakley A."/>
            <person name="Yan J."/>
            <person name="Brumbaugh A.R."/>
            <person name="Higginbottom S."/>
            <person name="Dimas A."/>
            <person name="Shiver A.L."/>
            <person name="Deutschbauer A."/>
            <person name="Neff N."/>
            <person name="Sonnenburg J.L."/>
            <person name="Huang K.C."/>
            <person name="Fischbach M.A."/>
        </authorList>
    </citation>
    <scope>NUCLEOTIDE SEQUENCE</scope>
    <source>
        <strain evidence="4">DSM 19829</strain>
    </source>
</reference>
<dbReference type="RefSeq" id="WP_028527716.1">
    <property type="nucleotide sequence ID" value="NZ_CABLBR010000004.1"/>
</dbReference>
<dbReference type="InterPro" id="IPR001647">
    <property type="entry name" value="HTH_TetR"/>
</dbReference>
<gene>
    <name evidence="4" type="ORF">NQ502_09525</name>
</gene>
<sequence length="219" mass="25428">MPRNKYPEETVQKILDVSLKLFLEKGYEETTVLDIVNNLGGLTRGAFYHHFKSKEEVLDALGDKMFFENNPFEKVRGEKGLSGLEKIKKVIKLQYQNQEQQELNLMSVPLLNNPRILADYIENNQRIVAPFFEELFQEGVADGSIKDVKYPKALCSIFTMVIDIWFVPSIFSCSKDELIERLYFARDMFDALGLPVIDEEILQYSKQTIERVMQNTDKK</sequence>
<evidence type="ECO:0000259" key="3">
    <source>
        <dbReference type="PROSITE" id="PS50977"/>
    </source>
</evidence>
<dbReference type="SUPFAM" id="SSF46689">
    <property type="entry name" value="Homeodomain-like"/>
    <property type="match status" value="1"/>
</dbReference>
<dbReference type="PANTHER" id="PTHR43479">
    <property type="entry name" value="ACREF/ENVCD OPERON REPRESSOR-RELATED"/>
    <property type="match status" value="1"/>
</dbReference>
<feature type="domain" description="HTH tetR-type" evidence="3">
    <location>
        <begin position="8"/>
        <end position="69"/>
    </location>
</feature>
<evidence type="ECO:0000256" key="1">
    <source>
        <dbReference type="ARBA" id="ARBA00023125"/>
    </source>
</evidence>
<dbReference type="InterPro" id="IPR009057">
    <property type="entry name" value="Homeodomain-like_sf"/>
</dbReference>
<protein>
    <submittedName>
        <fullName evidence="4">TetR/AcrR family transcriptional regulator</fullName>
    </submittedName>
</protein>
<dbReference type="Pfam" id="PF00440">
    <property type="entry name" value="TetR_N"/>
    <property type="match status" value="1"/>
</dbReference>
<dbReference type="InterPro" id="IPR050624">
    <property type="entry name" value="HTH-type_Tx_Regulator"/>
</dbReference>
<name>A0ABY5VKV1_9FIRM</name>
<accession>A0ABY5VKV1</accession>
<keyword evidence="5" id="KW-1185">Reference proteome</keyword>
<dbReference type="Proteomes" id="UP001060164">
    <property type="component" value="Chromosome"/>
</dbReference>
<dbReference type="PANTHER" id="PTHR43479:SF11">
    <property type="entry name" value="ACREF_ENVCD OPERON REPRESSOR-RELATED"/>
    <property type="match status" value="1"/>
</dbReference>
<dbReference type="EMBL" id="CP102290">
    <property type="protein sequence ID" value="UWP61240.1"/>
    <property type="molecule type" value="Genomic_DNA"/>
</dbReference>
<organism evidence="4 5">
    <name type="scientific">Ruminococcus gauvreauii</name>
    <dbReference type="NCBI Taxonomy" id="438033"/>
    <lineage>
        <taxon>Bacteria</taxon>
        <taxon>Bacillati</taxon>
        <taxon>Bacillota</taxon>
        <taxon>Clostridia</taxon>
        <taxon>Eubacteriales</taxon>
        <taxon>Oscillospiraceae</taxon>
        <taxon>Ruminococcus</taxon>
    </lineage>
</organism>
<dbReference type="Gene3D" id="1.10.357.10">
    <property type="entry name" value="Tetracycline Repressor, domain 2"/>
    <property type="match status" value="1"/>
</dbReference>
<proteinExistence type="predicted"/>
<feature type="DNA-binding region" description="H-T-H motif" evidence="2">
    <location>
        <begin position="32"/>
        <end position="51"/>
    </location>
</feature>
<keyword evidence="1 2" id="KW-0238">DNA-binding</keyword>
<evidence type="ECO:0000256" key="2">
    <source>
        <dbReference type="PROSITE-ProRule" id="PRU00335"/>
    </source>
</evidence>